<evidence type="ECO:0000256" key="1">
    <source>
        <dbReference type="SAM" id="MobiDB-lite"/>
    </source>
</evidence>
<keyword evidence="3" id="KW-1185">Reference proteome</keyword>
<evidence type="ECO:0000313" key="3">
    <source>
        <dbReference type="Proteomes" id="UP000323000"/>
    </source>
</evidence>
<dbReference type="OrthoDB" id="1903040at2759"/>
<feature type="compositionally biased region" description="Polar residues" evidence="1">
    <location>
        <begin position="171"/>
        <end position="181"/>
    </location>
</feature>
<feature type="compositionally biased region" description="Basic residues" evidence="1">
    <location>
        <begin position="197"/>
        <end position="209"/>
    </location>
</feature>
<dbReference type="EMBL" id="VAHF01000009">
    <property type="protein sequence ID" value="TXG54428.1"/>
    <property type="molecule type" value="Genomic_DNA"/>
</dbReference>
<reference evidence="3" key="1">
    <citation type="journal article" date="2019" name="Gigascience">
        <title>De novo genome assembly of the endangered Acer yangbiense, a plant species with extremely small populations endemic to Yunnan Province, China.</title>
        <authorList>
            <person name="Yang J."/>
            <person name="Wariss H.M."/>
            <person name="Tao L."/>
            <person name="Zhang R."/>
            <person name="Yun Q."/>
            <person name="Hollingsworth P."/>
            <person name="Dao Z."/>
            <person name="Luo G."/>
            <person name="Guo H."/>
            <person name="Ma Y."/>
            <person name="Sun W."/>
        </authorList>
    </citation>
    <scope>NUCLEOTIDE SEQUENCE [LARGE SCALE GENOMIC DNA]</scope>
    <source>
        <strain evidence="3">cv. Malutang</strain>
    </source>
</reference>
<gene>
    <name evidence="2" type="ORF">EZV62_019684</name>
</gene>
<feature type="compositionally biased region" description="Basic and acidic residues" evidence="1">
    <location>
        <begin position="157"/>
        <end position="168"/>
    </location>
</feature>
<dbReference type="Proteomes" id="UP000323000">
    <property type="component" value="Chromosome 9"/>
</dbReference>
<name>A0A5C7HC59_9ROSI</name>
<sequence length="238" mass="26053">MGCGGSKMNPEREAVASKFPPRLRHRFEEIKRRRNAAAMKGTLSKKELLKEGDASHDSADDKSPSPSSSSEESLRAARIAPEPESVSIKEEDDNKAALEEENIVEKEGQGKQESEEEERFGNVGFGYVCPGSPSFRVYCAEALEPINNDIVTDKEDIATEEKARREDSGEIVSSMNSNEGSSKGLEVNTRDKAEKGKKGKRLGKRKSNPVKKLLNVKSCYCNGGHHNNAGLLSQKTVA</sequence>
<comment type="caution">
    <text evidence="2">The sequence shown here is derived from an EMBL/GenBank/DDBJ whole genome shotgun (WGS) entry which is preliminary data.</text>
</comment>
<feature type="compositionally biased region" description="Basic and acidic residues" evidence="1">
    <location>
        <begin position="87"/>
        <end position="113"/>
    </location>
</feature>
<evidence type="ECO:0000313" key="2">
    <source>
        <dbReference type="EMBL" id="TXG54428.1"/>
    </source>
</evidence>
<feature type="region of interest" description="Disordered" evidence="1">
    <location>
        <begin position="157"/>
        <end position="210"/>
    </location>
</feature>
<dbReference type="AlphaFoldDB" id="A0A5C7HC59"/>
<accession>A0A5C7HC59</accession>
<feature type="compositionally biased region" description="Basic and acidic residues" evidence="1">
    <location>
        <begin position="44"/>
        <end position="63"/>
    </location>
</feature>
<feature type="region of interest" description="Disordered" evidence="1">
    <location>
        <begin position="1"/>
        <end position="118"/>
    </location>
</feature>
<proteinExistence type="predicted"/>
<protein>
    <submittedName>
        <fullName evidence="2">Uncharacterized protein</fullName>
    </submittedName>
</protein>
<organism evidence="2 3">
    <name type="scientific">Acer yangbiense</name>
    <dbReference type="NCBI Taxonomy" id="1000413"/>
    <lineage>
        <taxon>Eukaryota</taxon>
        <taxon>Viridiplantae</taxon>
        <taxon>Streptophyta</taxon>
        <taxon>Embryophyta</taxon>
        <taxon>Tracheophyta</taxon>
        <taxon>Spermatophyta</taxon>
        <taxon>Magnoliopsida</taxon>
        <taxon>eudicotyledons</taxon>
        <taxon>Gunneridae</taxon>
        <taxon>Pentapetalae</taxon>
        <taxon>rosids</taxon>
        <taxon>malvids</taxon>
        <taxon>Sapindales</taxon>
        <taxon>Sapindaceae</taxon>
        <taxon>Hippocastanoideae</taxon>
        <taxon>Acereae</taxon>
        <taxon>Acer</taxon>
    </lineage>
</organism>